<accession>A0A151AAN9</accession>
<reference evidence="8 9" key="1">
    <citation type="submission" date="2016-02" db="EMBL/GenBank/DDBJ databases">
        <title>Genome sequence of Halalkalicoccus paucihalophilus DSM 24557.</title>
        <authorList>
            <person name="Poehlein A."/>
            <person name="Daniel R."/>
        </authorList>
    </citation>
    <scope>NUCLEOTIDE SEQUENCE [LARGE SCALE GENOMIC DNA]</scope>
    <source>
        <strain evidence="8 9">DSM 24557</strain>
    </source>
</reference>
<gene>
    <name evidence="8" type="ORF">HAPAU_36030</name>
</gene>
<evidence type="ECO:0000256" key="3">
    <source>
        <dbReference type="ARBA" id="ARBA00022692"/>
    </source>
</evidence>
<comment type="subcellular location">
    <subcellularLocation>
        <location evidence="1">Cell membrane</location>
        <topology evidence="1">Multi-pass membrane protein</topology>
    </subcellularLocation>
</comment>
<sequence>MVDVAEVVLHFVLLYGPLALFCFTFLETSMLFPFFPSEVVVPTAAALLISDFTSFLVFVLAATVGGTLGAFVPFYVCRGTRIGEFNWLENHITISDEQLNRGEKWFRRWGQSSVLWGRFLPVLRSVISIPAGFANMNSMRFGIYTAIGTIGFYAATGGLIYYGHHQALFAAMVTFATTRPAIATVVICTLLGLGVLVRRWVHRQKFRT</sequence>
<feature type="domain" description="VTT" evidence="7">
    <location>
        <begin position="35"/>
        <end position="153"/>
    </location>
</feature>
<dbReference type="OrthoDB" id="204088at2157"/>
<dbReference type="Pfam" id="PF09335">
    <property type="entry name" value="VTT_dom"/>
    <property type="match status" value="1"/>
</dbReference>
<evidence type="ECO:0000313" key="8">
    <source>
        <dbReference type="EMBL" id="KYH24620.1"/>
    </source>
</evidence>
<comment type="caution">
    <text evidence="8">The sequence shown here is derived from an EMBL/GenBank/DDBJ whole genome shotgun (WGS) entry which is preliminary data.</text>
</comment>
<dbReference type="Proteomes" id="UP000075321">
    <property type="component" value="Unassembled WGS sequence"/>
</dbReference>
<proteinExistence type="predicted"/>
<feature type="transmembrane region" description="Helical" evidence="6">
    <location>
        <begin position="55"/>
        <end position="76"/>
    </location>
</feature>
<dbReference type="InterPro" id="IPR032816">
    <property type="entry name" value="VTT_dom"/>
</dbReference>
<feature type="transmembrane region" description="Helical" evidence="6">
    <location>
        <begin position="12"/>
        <end position="35"/>
    </location>
</feature>
<dbReference type="RefSeq" id="WP_066385131.1">
    <property type="nucleotide sequence ID" value="NZ_LTAZ01000013.1"/>
</dbReference>
<keyword evidence="4 6" id="KW-1133">Transmembrane helix</keyword>
<keyword evidence="9" id="KW-1185">Reference proteome</keyword>
<protein>
    <recommendedName>
        <fullName evidence="7">VTT domain-containing protein</fullName>
    </recommendedName>
</protein>
<keyword evidence="5 6" id="KW-0472">Membrane</keyword>
<evidence type="ECO:0000256" key="5">
    <source>
        <dbReference type="ARBA" id="ARBA00023136"/>
    </source>
</evidence>
<feature type="transmembrane region" description="Helical" evidence="6">
    <location>
        <begin position="141"/>
        <end position="162"/>
    </location>
</feature>
<evidence type="ECO:0000256" key="2">
    <source>
        <dbReference type="ARBA" id="ARBA00022475"/>
    </source>
</evidence>
<organism evidence="8 9">
    <name type="scientific">Halalkalicoccus paucihalophilus</name>
    <dbReference type="NCBI Taxonomy" id="1008153"/>
    <lineage>
        <taxon>Archaea</taxon>
        <taxon>Methanobacteriati</taxon>
        <taxon>Methanobacteriota</taxon>
        <taxon>Stenosarchaea group</taxon>
        <taxon>Halobacteria</taxon>
        <taxon>Halobacteriales</taxon>
        <taxon>Halococcaceae</taxon>
        <taxon>Halalkalicoccus</taxon>
    </lineage>
</organism>
<dbReference type="GO" id="GO:0005886">
    <property type="term" value="C:plasma membrane"/>
    <property type="evidence" value="ECO:0007669"/>
    <property type="project" value="UniProtKB-SubCell"/>
</dbReference>
<dbReference type="PANTHER" id="PTHR42709">
    <property type="entry name" value="ALKALINE PHOSPHATASE LIKE PROTEIN"/>
    <property type="match status" value="1"/>
</dbReference>
<dbReference type="InterPro" id="IPR051311">
    <property type="entry name" value="DedA_domain"/>
</dbReference>
<dbReference type="PANTHER" id="PTHR42709:SF6">
    <property type="entry name" value="UNDECAPRENYL PHOSPHATE TRANSPORTER A"/>
    <property type="match status" value="1"/>
</dbReference>
<evidence type="ECO:0000256" key="4">
    <source>
        <dbReference type="ARBA" id="ARBA00022989"/>
    </source>
</evidence>
<evidence type="ECO:0000256" key="1">
    <source>
        <dbReference type="ARBA" id="ARBA00004651"/>
    </source>
</evidence>
<dbReference type="PATRIC" id="fig|1008153.3.peg.3808"/>
<feature type="transmembrane region" description="Helical" evidence="6">
    <location>
        <begin position="168"/>
        <end position="197"/>
    </location>
</feature>
<keyword evidence="2" id="KW-1003">Cell membrane</keyword>
<name>A0A151AAN9_9EURY</name>
<evidence type="ECO:0000256" key="6">
    <source>
        <dbReference type="SAM" id="Phobius"/>
    </source>
</evidence>
<dbReference type="AlphaFoldDB" id="A0A151AAN9"/>
<evidence type="ECO:0000259" key="7">
    <source>
        <dbReference type="Pfam" id="PF09335"/>
    </source>
</evidence>
<keyword evidence="3 6" id="KW-0812">Transmembrane</keyword>
<dbReference type="EMBL" id="LTAZ01000013">
    <property type="protein sequence ID" value="KYH24620.1"/>
    <property type="molecule type" value="Genomic_DNA"/>
</dbReference>
<evidence type="ECO:0000313" key="9">
    <source>
        <dbReference type="Proteomes" id="UP000075321"/>
    </source>
</evidence>